<accession>A0A0E3SKH6</accession>
<dbReference type="PATRIC" id="fig|1434107.4.peg.1142"/>
<dbReference type="GeneID" id="24788359"/>
<organism evidence="2 3">
    <name type="scientific">Methanosarcina barkeri 3</name>
    <dbReference type="NCBI Taxonomy" id="1434107"/>
    <lineage>
        <taxon>Archaea</taxon>
        <taxon>Methanobacteriati</taxon>
        <taxon>Methanobacteriota</taxon>
        <taxon>Stenosarchaea group</taxon>
        <taxon>Methanomicrobia</taxon>
        <taxon>Methanosarcinales</taxon>
        <taxon>Methanosarcinaceae</taxon>
        <taxon>Methanosarcina</taxon>
    </lineage>
</organism>
<dbReference type="SUPFAM" id="SSF52172">
    <property type="entry name" value="CheY-like"/>
    <property type="match status" value="1"/>
</dbReference>
<dbReference type="InterPro" id="IPR011006">
    <property type="entry name" value="CheY-like_superfamily"/>
</dbReference>
<feature type="coiled-coil region" evidence="1">
    <location>
        <begin position="126"/>
        <end position="160"/>
    </location>
</feature>
<keyword evidence="1" id="KW-0175">Coiled coil</keyword>
<dbReference type="EMBL" id="CP009517">
    <property type="protein sequence ID" value="AKB81442.1"/>
    <property type="molecule type" value="Genomic_DNA"/>
</dbReference>
<name>A0A0E3SKH6_METBA</name>
<dbReference type="KEGG" id="mbak:MSBR3_0864"/>
<dbReference type="Proteomes" id="UP000033066">
    <property type="component" value="Chromosome"/>
</dbReference>
<dbReference type="HOGENOM" id="CLU_107906_0_0_2"/>
<dbReference type="STRING" id="1434107.MSBR3_0864"/>
<keyword evidence="3" id="KW-1185">Reference proteome</keyword>
<dbReference type="RefSeq" id="WP_048106784.1">
    <property type="nucleotide sequence ID" value="NZ_CP009517.1"/>
</dbReference>
<reference evidence="2" key="1">
    <citation type="submission" date="2014-07" db="EMBL/GenBank/DDBJ databases">
        <title>Methanogenic archaea and the global carbon cycle.</title>
        <authorList>
            <person name="Henriksen J.R."/>
            <person name="Luke J."/>
            <person name="Reinhart S."/>
            <person name="Benedict M.N."/>
            <person name="Youngblut N.D."/>
            <person name="Metcalf M.E."/>
            <person name="Whitaker R.J."/>
            <person name="Metcalf W.W."/>
        </authorList>
    </citation>
    <scope>NUCLEOTIDE SEQUENCE [LARGE SCALE GENOMIC DNA]</scope>
    <source>
        <strain evidence="2">3</strain>
    </source>
</reference>
<dbReference type="AlphaFoldDB" id="A0A0E3SKH6"/>
<sequence>MAEYKKYKVGYIDESEDDVILFQQQFSDYFDIEILPIDSSTTMEDVISWIYTTHLDIIVVDYRLKENLEIDFNGNEILETLNRQRLNFPMYMITAHEDEAISESDESLDDLIFDKELVSNNLDIMVTRIENKIKKYKFELEQKEKRHRELSLKNELTIKEEEELLRLDYFLEETTSKLGVTPITLKDTKSLKKLCELIEKVDKIIEKLERNE</sequence>
<evidence type="ECO:0000313" key="3">
    <source>
        <dbReference type="Proteomes" id="UP000033066"/>
    </source>
</evidence>
<proteinExistence type="predicted"/>
<dbReference type="Gene3D" id="3.40.50.2300">
    <property type="match status" value="1"/>
</dbReference>
<gene>
    <name evidence="2" type="ORF">MSBR3_0864</name>
</gene>
<evidence type="ECO:0000256" key="1">
    <source>
        <dbReference type="SAM" id="Coils"/>
    </source>
</evidence>
<evidence type="ECO:0000313" key="2">
    <source>
        <dbReference type="EMBL" id="AKB81442.1"/>
    </source>
</evidence>
<protein>
    <submittedName>
        <fullName evidence="2">Uncharacterized protein</fullName>
    </submittedName>
</protein>